<keyword evidence="2" id="KW-0732">Signal</keyword>
<dbReference type="EMBL" id="JAINZW010000005">
    <property type="protein sequence ID" value="MBZ4040178.1"/>
    <property type="molecule type" value="Genomic_DNA"/>
</dbReference>
<feature type="chain" id="PRO_5046779465" description="Secreted protein" evidence="2">
    <location>
        <begin position="26"/>
        <end position="94"/>
    </location>
</feature>
<evidence type="ECO:0000313" key="3">
    <source>
        <dbReference type="EMBL" id="MBZ4040178.1"/>
    </source>
</evidence>
<feature type="region of interest" description="Disordered" evidence="1">
    <location>
        <begin position="26"/>
        <end position="94"/>
    </location>
</feature>
<name>A0ABS7T8N0_9GAMM</name>
<feature type="compositionally biased region" description="Basic and acidic residues" evidence="1">
    <location>
        <begin position="56"/>
        <end position="66"/>
    </location>
</feature>
<dbReference type="RefSeq" id="WP_223676631.1">
    <property type="nucleotide sequence ID" value="NZ_JAINZW010000005.1"/>
</dbReference>
<evidence type="ECO:0000256" key="1">
    <source>
        <dbReference type="SAM" id="MobiDB-lite"/>
    </source>
</evidence>
<accession>A0ABS7T8N0</accession>
<proteinExistence type="predicted"/>
<gene>
    <name evidence="3" type="ORF">K6753_11620</name>
</gene>
<comment type="caution">
    <text evidence="3">The sequence shown here is derived from an EMBL/GenBank/DDBJ whole genome shotgun (WGS) entry which is preliminary data.</text>
</comment>
<dbReference type="Proteomes" id="UP001430954">
    <property type="component" value="Unassembled WGS sequence"/>
</dbReference>
<evidence type="ECO:0008006" key="5">
    <source>
        <dbReference type="Google" id="ProtNLM"/>
    </source>
</evidence>
<sequence length="94" mass="9913">MTRIHRLILPVVCAVVVAGASVAGAREVKHSTPGSGTCDEATSDASARKPSTAVRVDARPARETKARPSVHGDAPTGGRLQSPRWHSFLPGMFR</sequence>
<feature type="signal peptide" evidence="2">
    <location>
        <begin position="1"/>
        <end position="25"/>
    </location>
</feature>
<organism evidence="3 4">
    <name type="scientific">Novilysobacter selenitireducens</name>
    <dbReference type="NCBI Taxonomy" id="2872639"/>
    <lineage>
        <taxon>Bacteria</taxon>
        <taxon>Pseudomonadati</taxon>
        <taxon>Pseudomonadota</taxon>
        <taxon>Gammaproteobacteria</taxon>
        <taxon>Lysobacterales</taxon>
        <taxon>Lysobacteraceae</taxon>
        <taxon>Novilysobacter</taxon>
    </lineage>
</organism>
<evidence type="ECO:0000313" key="4">
    <source>
        <dbReference type="Proteomes" id="UP001430954"/>
    </source>
</evidence>
<evidence type="ECO:0000256" key="2">
    <source>
        <dbReference type="SAM" id="SignalP"/>
    </source>
</evidence>
<protein>
    <recommendedName>
        <fullName evidence="5">Secreted protein</fullName>
    </recommendedName>
</protein>
<keyword evidence="4" id="KW-1185">Reference proteome</keyword>
<reference evidence="3 4" key="1">
    <citation type="submission" date="2021-09" db="EMBL/GenBank/DDBJ databases">
        <title>Lysobacter sp. 13A isolated from the river sediment.</title>
        <authorList>
            <person name="Liu H."/>
            <person name="Li S."/>
            <person name="Mao S."/>
        </authorList>
    </citation>
    <scope>NUCLEOTIDE SEQUENCE [LARGE SCALE GENOMIC DNA]</scope>
    <source>
        <strain evidence="3 4">13A</strain>
    </source>
</reference>